<accession>A0A397W9M6</accession>
<proteinExistence type="predicted"/>
<gene>
    <name evidence="1" type="ORF">C2G38_2028738</name>
</gene>
<sequence length="199" mass="22281">MAHRLLRDKLSIRDVRAKAYALALSAKNANAGLSRLSRLRRELRNLGALPAIVEATKFPDITEEANKIQRDNQKKAEANCIDYPDHFTLESVKERLDSYDTSTLPDLQALADVMIMLCIRPAELTTLRITDARVTGAVYGAVVHGAQNPAHVMTIAGECLCHNINNHSSPVQNYVVVNYRKRGQTPEEARPFRLYDDNN</sequence>
<dbReference type="EMBL" id="QKWP01000073">
    <property type="protein sequence ID" value="RIB28226.1"/>
    <property type="molecule type" value="Genomic_DNA"/>
</dbReference>
<dbReference type="Proteomes" id="UP000266673">
    <property type="component" value="Unassembled WGS sequence"/>
</dbReference>
<evidence type="ECO:0000313" key="1">
    <source>
        <dbReference type="EMBL" id="RIB28226.1"/>
    </source>
</evidence>
<dbReference type="AlphaFoldDB" id="A0A397W9M6"/>
<name>A0A397W9M6_9GLOM</name>
<protein>
    <submittedName>
        <fullName evidence="1">Uncharacterized protein</fullName>
    </submittedName>
</protein>
<organism evidence="1 2">
    <name type="scientific">Gigaspora rosea</name>
    <dbReference type="NCBI Taxonomy" id="44941"/>
    <lineage>
        <taxon>Eukaryota</taxon>
        <taxon>Fungi</taxon>
        <taxon>Fungi incertae sedis</taxon>
        <taxon>Mucoromycota</taxon>
        <taxon>Glomeromycotina</taxon>
        <taxon>Glomeromycetes</taxon>
        <taxon>Diversisporales</taxon>
        <taxon>Gigasporaceae</taxon>
        <taxon>Gigaspora</taxon>
    </lineage>
</organism>
<keyword evidence="2" id="KW-1185">Reference proteome</keyword>
<comment type="caution">
    <text evidence="1">The sequence shown here is derived from an EMBL/GenBank/DDBJ whole genome shotgun (WGS) entry which is preliminary data.</text>
</comment>
<dbReference type="OrthoDB" id="2428117at2759"/>
<dbReference type="STRING" id="44941.A0A397W9M6"/>
<reference evidence="1 2" key="1">
    <citation type="submission" date="2018-06" db="EMBL/GenBank/DDBJ databases">
        <title>Comparative genomics reveals the genomic features of Rhizophagus irregularis, R. cerebriforme, R. diaphanum and Gigaspora rosea, and their symbiotic lifestyle signature.</title>
        <authorList>
            <person name="Morin E."/>
            <person name="San Clemente H."/>
            <person name="Chen E.C.H."/>
            <person name="De La Providencia I."/>
            <person name="Hainaut M."/>
            <person name="Kuo A."/>
            <person name="Kohler A."/>
            <person name="Murat C."/>
            <person name="Tang N."/>
            <person name="Roy S."/>
            <person name="Loubradou J."/>
            <person name="Henrissat B."/>
            <person name="Grigoriev I.V."/>
            <person name="Corradi N."/>
            <person name="Roux C."/>
            <person name="Martin F.M."/>
        </authorList>
    </citation>
    <scope>NUCLEOTIDE SEQUENCE [LARGE SCALE GENOMIC DNA]</scope>
    <source>
        <strain evidence="1 2">DAOM 194757</strain>
    </source>
</reference>
<evidence type="ECO:0000313" key="2">
    <source>
        <dbReference type="Proteomes" id="UP000266673"/>
    </source>
</evidence>